<dbReference type="FunFam" id="2.60.40.420:FF:000031">
    <property type="entry name" value="Laccase-2 isoform A"/>
    <property type="match status" value="1"/>
</dbReference>
<dbReference type="EMBL" id="GITU01005865">
    <property type="protein sequence ID" value="MBC1174568.1"/>
    <property type="molecule type" value="Transcribed_RNA"/>
</dbReference>
<dbReference type="PROSITE" id="PS00080">
    <property type="entry name" value="MULTICOPPER_OXIDASE2"/>
    <property type="match status" value="1"/>
</dbReference>
<dbReference type="InterPro" id="IPR045087">
    <property type="entry name" value="Cu-oxidase_fam"/>
</dbReference>
<feature type="region of interest" description="Disordered" evidence="5">
    <location>
        <begin position="514"/>
        <end position="552"/>
    </location>
</feature>
<reference evidence="10" key="1">
    <citation type="journal article" date="2020" name="BMC">
        <title>Leishmania infection induces a limited differential gene expression in the sand fly midgut.</title>
        <authorList>
            <person name="Coutinho-Abreu I.V."/>
            <person name="Serafim T.D."/>
            <person name="Meneses C."/>
            <person name="Kamhawi S."/>
            <person name="Oliveira F."/>
            <person name="Valenzuela J.G."/>
        </authorList>
    </citation>
    <scope>NUCLEOTIDE SEQUENCE</scope>
    <source>
        <strain evidence="10">Jacobina</strain>
        <tissue evidence="10">Midgut</tissue>
    </source>
</reference>
<evidence type="ECO:0000313" key="10">
    <source>
        <dbReference type="EMBL" id="MBC1174568.1"/>
    </source>
</evidence>
<dbReference type="GO" id="GO:0006826">
    <property type="term" value="P:iron ion transport"/>
    <property type="evidence" value="ECO:0007669"/>
    <property type="project" value="TreeGrafter"/>
</dbReference>
<organism evidence="10">
    <name type="scientific">Lutzomyia longipalpis</name>
    <name type="common">Sand fly</name>
    <dbReference type="NCBI Taxonomy" id="7200"/>
    <lineage>
        <taxon>Eukaryota</taxon>
        <taxon>Metazoa</taxon>
        <taxon>Ecdysozoa</taxon>
        <taxon>Arthropoda</taxon>
        <taxon>Hexapoda</taxon>
        <taxon>Insecta</taxon>
        <taxon>Pterygota</taxon>
        <taxon>Neoptera</taxon>
        <taxon>Endopterygota</taxon>
        <taxon>Diptera</taxon>
        <taxon>Nematocera</taxon>
        <taxon>Psychodoidea</taxon>
        <taxon>Psychodidae</taxon>
        <taxon>Lutzomyia</taxon>
        <taxon>Lutzomyia</taxon>
    </lineage>
</organism>
<feature type="chain" id="PRO_5028924296" evidence="6">
    <location>
        <begin position="27"/>
        <end position="1045"/>
    </location>
</feature>
<dbReference type="Pfam" id="PF07732">
    <property type="entry name" value="Cu-oxidase_3"/>
    <property type="match status" value="1"/>
</dbReference>
<dbReference type="InterPro" id="IPR011706">
    <property type="entry name" value="Cu-oxidase_C"/>
</dbReference>
<feature type="domain" description="Plastocyanin-like" evidence="9">
    <location>
        <begin position="308"/>
        <end position="413"/>
    </location>
</feature>
<dbReference type="VEuPathDB" id="VectorBase:LLONM1_000656"/>
<feature type="signal peptide" evidence="6">
    <location>
        <begin position="1"/>
        <end position="26"/>
    </location>
</feature>
<feature type="domain" description="Plastocyanin-like" evidence="7">
    <location>
        <begin position="628"/>
        <end position="738"/>
    </location>
</feature>
<dbReference type="InterPro" id="IPR008972">
    <property type="entry name" value="Cupredoxin"/>
</dbReference>
<dbReference type="CDD" id="cd13858">
    <property type="entry name" value="CuRO_1_tcLCC2_insect_like"/>
    <property type="match status" value="1"/>
</dbReference>
<dbReference type="Pfam" id="PF07731">
    <property type="entry name" value="Cu-oxidase_2"/>
    <property type="match status" value="1"/>
</dbReference>
<dbReference type="GO" id="GO:0005886">
    <property type="term" value="C:plasma membrane"/>
    <property type="evidence" value="ECO:0007669"/>
    <property type="project" value="TreeGrafter"/>
</dbReference>
<protein>
    <submittedName>
        <fullName evidence="10">Putative multicopper oxidase</fullName>
    </submittedName>
</protein>
<dbReference type="PANTHER" id="PTHR11709:SF394">
    <property type="entry name" value="FI03373P-RELATED"/>
    <property type="match status" value="1"/>
</dbReference>
<dbReference type="Pfam" id="PF00394">
    <property type="entry name" value="Cu-oxidase"/>
    <property type="match status" value="1"/>
</dbReference>
<comment type="similarity">
    <text evidence="1">Belongs to the multicopper oxidase family.</text>
</comment>
<accession>A0A7G3ARV2</accession>
<dbReference type="FunFam" id="2.60.40.420:FF:000079">
    <property type="entry name" value="Laccase 1"/>
    <property type="match status" value="1"/>
</dbReference>
<dbReference type="CDD" id="cd13884">
    <property type="entry name" value="CuRO_2_tcLCC_insect_like"/>
    <property type="match status" value="1"/>
</dbReference>
<dbReference type="PROSITE" id="PS00079">
    <property type="entry name" value="MULTICOPPER_OXIDASE1"/>
    <property type="match status" value="1"/>
</dbReference>
<dbReference type="InterPro" id="IPR033138">
    <property type="entry name" value="Cu_oxidase_CS"/>
</dbReference>
<name>A0A7G3ARV2_LUTLO</name>
<dbReference type="InterPro" id="IPR001117">
    <property type="entry name" value="Cu-oxidase_2nd"/>
</dbReference>
<dbReference type="SUPFAM" id="SSF57603">
    <property type="entry name" value="FnI-like domain"/>
    <property type="match status" value="1"/>
</dbReference>
<evidence type="ECO:0000259" key="7">
    <source>
        <dbReference type="Pfam" id="PF00394"/>
    </source>
</evidence>
<evidence type="ECO:0000256" key="5">
    <source>
        <dbReference type="SAM" id="MobiDB-lite"/>
    </source>
</evidence>
<dbReference type="PANTHER" id="PTHR11709">
    <property type="entry name" value="MULTI-COPPER OXIDASE"/>
    <property type="match status" value="1"/>
</dbReference>
<dbReference type="FunFam" id="2.60.40.420:FF:000045">
    <property type="entry name" value="Laccase 2"/>
    <property type="match status" value="1"/>
</dbReference>
<proteinExistence type="inferred from homology"/>
<evidence type="ECO:0000256" key="4">
    <source>
        <dbReference type="ARBA" id="ARBA00023008"/>
    </source>
</evidence>
<evidence type="ECO:0000256" key="3">
    <source>
        <dbReference type="ARBA" id="ARBA00023002"/>
    </source>
</evidence>
<dbReference type="CDD" id="cd13905">
    <property type="entry name" value="CuRO_3_tcLLC2_insect_like"/>
    <property type="match status" value="1"/>
</dbReference>
<evidence type="ECO:0000256" key="2">
    <source>
        <dbReference type="ARBA" id="ARBA00022723"/>
    </source>
</evidence>
<dbReference type="AlphaFoldDB" id="A0A7G3ARV2"/>
<keyword evidence="6" id="KW-0732">Signal</keyword>
<dbReference type="GO" id="GO:0005507">
    <property type="term" value="F:copper ion binding"/>
    <property type="evidence" value="ECO:0007669"/>
    <property type="project" value="InterPro"/>
</dbReference>
<dbReference type="InterPro" id="IPR002355">
    <property type="entry name" value="Cu_oxidase_Cu_BS"/>
</dbReference>
<keyword evidence="3" id="KW-0560">Oxidoreductase</keyword>
<dbReference type="GO" id="GO:0016491">
    <property type="term" value="F:oxidoreductase activity"/>
    <property type="evidence" value="ECO:0007669"/>
    <property type="project" value="UniProtKB-KW"/>
</dbReference>
<evidence type="ECO:0000256" key="6">
    <source>
        <dbReference type="SAM" id="SignalP"/>
    </source>
</evidence>
<dbReference type="Gene3D" id="2.60.40.420">
    <property type="entry name" value="Cupredoxins - blue copper proteins"/>
    <property type="match status" value="4"/>
</dbReference>
<feature type="domain" description="Plastocyanin-like" evidence="8">
    <location>
        <begin position="863"/>
        <end position="994"/>
    </location>
</feature>
<dbReference type="InterPro" id="IPR011707">
    <property type="entry name" value="Cu-oxidase-like_N"/>
</dbReference>
<sequence>MMIEGRMWRAFAIPWILFHFIQVATADCDYSKCVDLHVDYYHQPIVNAELVQCCANLKDLCDKTRCPLKPVACKEEFHEVVMKKGVCCDEYKCAPPKDKCIVRINGRAALKNLGDTWDSDDPCTKHICDYGMDGKAQEKTFKEYCYHTCNNEYELKIIKGQCCGQCVQTKCKFNDTLYSVGETWKSEDHCALYECTKKDDTVTVASYTKQCPKLPACKKKDIYVKDCCQYCNPRHGMGHTTNKHADPEDEDYNPYDKHPCKRPCVEGAQPMVCRYKFIIEWYETLSKACYNCPFNATDCFRPHCITGDGSRRSVLVVNRKMPGPAIDVCQGDTIVVDVQNNLLGETTTIHWHGLHQRRTPYMDGVPLISQCPISQEQTFRYTFYADNAGTHFWHSHTGVQRGDGALGPLIVRCPPSEDVHYKLYDYDKIEHLMILQDWTSLTGISMFNAHHHSNGDNKPKNILINGRGRFLNSPVIPVMEDDSEMDLAASSSIIEPTSIPMTTTDATAEATTFTSETTPGATTTSLPEGTTTTSTSGAISTSTTGATSTGTTDTTTEFAADFTSTTTTTQSSFVDEATEASRTYDPNTDFGFIHDNRDPTLKTLFQHQQRYTNVRNKRETPAEAYHNYLNESQYIPLQVYHVAKDKKFRFRLINAEFLNCPMEMSIDNHTMLVIASDGSEIEPIEIDSLVSYAGERFDFVVHANQKPGNYWIRVKGLMDCDQRFTSAHQVAILRYAGAPEEEPKDCPTYDYVRPGRQLNALNRGMEDRTTISIAETTSAYRDPDNGVLQKEADFKFYIYYDFYAKNNTNFHIPGLYGFQEVLNDNQRRYTPQLNHISMQLPTFPLMPARHMIDDSQFCNSSTLANRGINCKTEFCECSHVLQVPLNAIVELVLIDEGFTYDANHPFHLHGSGFHVIGMERLAGNISAEIVQELDRSGKLYRRLKGAPIKDTVTIPDGGYTIVRFRADNPGYWLFHCHIEFHAEIGMSLVFKVGEHDEMLPVPENFPTCSDYMPDVEAQSDSSAHRTTVNSFLFLLIAMLLRRYFP</sequence>
<dbReference type="SUPFAM" id="SSF49503">
    <property type="entry name" value="Cupredoxins"/>
    <property type="match status" value="3"/>
</dbReference>
<evidence type="ECO:0000256" key="1">
    <source>
        <dbReference type="ARBA" id="ARBA00010609"/>
    </source>
</evidence>
<evidence type="ECO:0000259" key="9">
    <source>
        <dbReference type="Pfam" id="PF07732"/>
    </source>
</evidence>
<evidence type="ECO:0000259" key="8">
    <source>
        <dbReference type="Pfam" id="PF07731"/>
    </source>
</evidence>
<keyword evidence="4" id="KW-0186">Copper</keyword>
<keyword evidence="2" id="KW-0479">Metal-binding</keyword>